<sequence>MIAMLDVAMRILNICACAVGIYFALFRHGNPDQNRLRYVFLLTLFSFAAANVIALVYAFTNLPVFHLLLSYPSTIIPMLLIANLLLTMQIIEKNRLKNRERKLIALQHIGTKATNALDLQQVSKLALNEILEISQFDGAALYTLAKNKDYLELVRSEGVFRQAVIDLSVLPAKELFFVLDSVENRLIDICNPEYRGVLQICDKMEAAGIKNAFATQLVNQQETVGVVVLTRRDRIDLQLDEQQFITNVATWLSVATSNAKLYEGLQTGYLKVTLALSKAIEAKDPYTCGHSDSVAKFSANLASHLELSKSDIERAYIGGLLHDIGKIGIPDAILNKPGSLTDEEYAIIKEHSYKGFEITQPVDALINISDIVIYHHERFDGTGYPLGLSGEKIPLLARIATLADAFDAMTSDRPYRKGMPAEKALAIIEQNKGAQFDPILATHFITMVEDKQQREYAVDLTDDELAVLFDENDENPVDNERAAG</sequence>
<proteinExistence type="predicted"/>
<feature type="domain" description="HD-GYP" evidence="2">
    <location>
        <begin position="265"/>
        <end position="460"/>
    </location>
</feature>
<dbReference type="Pfam" id="PF01590">
    <property type="entry name" value="GAF"/>
    <property type="match status" value="1"/>
</dbReference>
<dbReference type="Gene3D" id="1.10.3210.10">
    <property type="entry name" value="Hypothetical protein af1432"/>
    <property type="match status" value="1"/>
</dbReference>
<protein>
    <recommendedName>
        <fullName evidence="2">HD-GYP domain-containing protein</fullName>
    </recommendedName>
</protein>
<dbReference type="InterPro" id="IPR029016">
    <property type="entry name" value="GAF-like_dom_sf"/>
</dbReference>
<dbReference type="CDD" id="cd00077">
    <property type="entry name" value="HDc"/>
    <property type="match status" value="1"/>
</dbReference>
<keyword evidence="1" id="KW-0812">Transmembrane</keyword>
<evidence type="ECO:0000256" key="1">
    <source>
        <dbReference type="SAM" id="Phobius"/>
    </source>
</evidence>
<dbReference type="PROSITE" id="PS51832">
    <property type="entry name" value="HD_GYP"/>
    <property type="match status" value="1"/>
</dbReference>
<evidence type="ECO:0000259" key="2">
    <source>
        <dbReference type="PROSITE" id="PS51832"/>
    </source>
</evidence>
<evidence type="ECO:0000313" key="4">
    <source>
        <dbReference type="Proteomes" id="UP000230956"/>
    </source>
</evidence>
<dbReference type="Proteomes" id="UP000230956">
    <property type="component" value="Unassembled WGS sequence"/>
</dbReference>
<keyword evidence="1" id="KW-0472">Membrane</keyword>
<dbReference type="PANTHER" id="PTHR43155">
    <property type="entry name" value="CYCLIC DI-GMP PHOSPHODIESTERASE PA4108-RELATED"/>
    <property type="match status" value="1"/>
</dbReference>
<organism evidence="3 4">
    <name type="scientific">Candidatus Aquicultor secundus</name>
    <dbReference type="NCBI Taxonomy" id="1973895"/>
    <lineage>
        <taxon>Bacteria</taxon>
        <taxon>Bacillati</taxon>
        <taxon>Actinomycetota</taxon>
        <taxon>Candidatus Aquicultoria</taxon>
        <taxon>Candidatus Aquicultorales</taxon>
        <taxon>Candidatus Aquicultoraceae</taxon>
        <taxon>Candidatus Aquicultor</taxon>
    </lineage>
</organism>
<dbReference type="SUPFAM" id="SSF55781">
    <property type="entry name" value="GAF domain-like"/>
    <property type="match status" value="1"/>
</dbReference>
<dbReference type="PANTHER" id="PTHR43155:SF2">
    <property type="entry name" value="CYCLIC DI-GMP PHOSPHODIESTERASE PA4108"/>
    <property type="match status" value="1"/>
</dbReference>
<feature type="transmembrane region" description="Helical" evidence="1">
    <location>
        <begin position="71"/>
        <end position="91"/>
    </location>
</feature>
<dbReference type="EMBL" id="PFNG01000107">
    <property type="protein sequence ID" value="PIZ39775.1"/>
    <property type="molecule type" value="Genomic_DNA"/>
</dbReference>
<gene>
    <name evidence="3" type="ORF">COY37_04610</name>
</gene>
<reference evidence="4" key="1">
    <citation type="submission" date="2017-09" db="EMBL/GenBank/DDBJ databases">
        <title>Depth-based differentiation of microbial function through sediment-hosted aquifers and enrichment of novel symbionts in the deep terrestrial subsurface.</title>
        <authorList>
            <person name="Probst A.J."/>
            <person name="Ladd B."/>
            <person name="Jarett J.K."/>
            <person name="Geller-Mcgrath D.E."/>
            <person name="Sieber C.M.K."/>
            <person name="Emerson J.B."/>
            <person name="Anantharaman K."/>
            <person name="Thomas B.C."/>
            <person name="Malmstrom R."/>
            <person name="Stieglmeier M."/>
            <person name="Klingl A."/>
            <person name="Woyke T."/>
            <person name="Ryan C.M."/>
            <person name="Banfield J.F."/>
        </authorList>
    </citation>
    <scope>NUCLEOTIDE SEQUENCE [LARGE SCALE GENOMIC DNA]</scope>
</reference>
<feature type="transmembrane region" description="Helical" evidence="1">
    <location>
        <begin position="7"/>
        <end position="26"/>
    </location>
</feature>
<dbReference type="InterPro" id="IPR003018">
    <property type="entry name" value="GAF"/>
</dbReference>
<accession>A0A2M7T9E7</accession>
<dbReference type="InterPro" id="IPR037522">
    <property type="entry name" value="HD_GYP_dom"/>
</dbReference>
<dbReference type="SMART" id="SM00471">
    <property type="entry name" value="HDc"/>
    <property type="match status" value="1"/>
</dbReference>
<dbReference type="NCBIfam" id="TIGR00277">
    <property type="entry name" value="HDIG"/>
    <property type="match status" value="1"/>
</dbReference>
<dbReference type="AlphaFoldDB" id="A0A2M7T9E7"/>
<feature type="transmembrane region" description="Helical" evidence="1">
    <location>
        <begin position="38"/>
        <end position="59"/>
    </location>
</feature>
<dbReference type="InterPro" id="IPR006675">
    <property type="entry name" value="HDIG_dom"/>
</dbReference>
<dbReference type="Gene3D" id="3.30.450.40">
    <property type="match status" value="1"/>
</dbReference>
<evidence type="ECO:0000313" key="3">
    <source>
        <dbReference type="EMBL" id="PIZ39775.1"/>
    </source>
</evidence>
<keyword evidence="1" id="KW-1133">Transmembrane helix</keyword>
<comment type="caution">
    <text evidence="3">The sequence shown here is derived from an EMBL/GenBank/DDBJ whole genome shotgun (WGS) entry which is preliminary data.</text>
</comment>
<name>A0A2M7T9E7_9ACTN</name>
<dbReference type="InterPro" id="IPR003607">
    <property type="entry name" value="HD/PDEase_dom"/>
</dbReference>
<dbReference type="SUPFAM" id="SSF109604">
    <property type="entry name" value="HD-domain/PDEase-like"/>
    <property type="match status" value="1"/>
</dbReference>
<dbReference type="Pfam" id="PF13487">
    <property type="entry name" value="HD_5"/>
    <property type="match status" value="1"/>
</dbReference>